<dbReference type="PANTHER" id="PTHR43289:SF6">
    <property type="entry name" value="SERINE_THREONINE-PROTEIN KINASE NEKL-3"/>
    <property type="match status" value="1"/>
</dbReference>
<reference evidence="11 12" key="1">
    <citation type="submission" date="2020-08" db="EMBL/GenBank/DDBJ databases">
        <title>Sequencing the genomes of 1000 actinobacteria strains.</title>
        <authorList>
            <person name="Klenk H.-P."/>
        </authorList>
    </citation>
    <scope>NUCLEOTIDE SEQUENCE [LARGE SCALE GENOMIC DNA]</scope>
    <source>
        <strain evidence="11 12">DSM 43851</strain>
    </source>
</reference>
<evidence type="ECO:0000256" key="2">
    <source>
        <dbReference type="ARBA" id="ARBA00022527"/>
    </source>
</evidence>
<name>A0A7W9KRY5_9PSEU</name>
<keyword evidence="2 11" id="KW-0723">Serine/threonine-protein kinase</keyword>
<dbReference type="PROSITE" id="PS50011">
    <property type="entry name" value="PROTEIN_KINASE_DOM"/>
    <property type="match status" value="1"/>
</dbReference>
<evidence type="ECO:0000256" key="7">
    <source>
        <dbReference type="PROSITE-ProRule" id="PRU10141"/>
    </source>
</evidence>
<evidence type="ECO:0000256" key="6">
    <source>
        <dbReference type="ARBA" id="ARBA00022840"/>
    </source>
</evidence>
<organism evidence="11 12">
    <name type="scientific">Kutzneria kofuensis</name>
    <dbReference type="NCBI Taxonomy" id="103725"/>
    <lineage>
        <taxon>Bacteria</taxon>
        <taxon>Bacillati</taxon>
        <taxon>Actinomycetota</taxon>
        <taxon>Actinomycetes</taxon>
        <taxon>Pseudonocardiales</taxon>
        <taxon>Pseudonocardiaceae</taxon>
        <taxon>Kutzneria</taxon>
    </lineage>
</organism>
<dbReference type="InterPro" id="IPR017441">
    <property type="entry name" value="Protein_kinase_ATP_BS"/>
</dbReference>
<dbReference type="Gene3D" id="1.10.510.10">
    <property type="entry name" value="Transferase(Phosphotransferase) domain 1"/>
    <property type="match status" value="1"/>
</dbReference>
<dbReference type="CDD" id="cd14014">
    <property type="entry name" value="STKc_PknB_like"/>
    <property type="match status" value="1"/>
</dbReference>
<feature type="transmembrane region" description="Helical" evidence="9">
    <location>
        <begin position="305"/>
        <end position="326"/>
    </location>
</feature>
<dbReference type="EC" id="2.7.11.1" evidence="1"/>
<feature type="binding site" evidence="7">
    <location>
        <position position="43"/>
    </location>
    <ligand>
        <name>ATP</name>
        <dbReference type="ChEBI" id="CHEBI:30616"/>
    </ligand>
</feature>
<dbReference type="GO" id="GO:0005524">
    <property type="term" value="F:ATP binding"/>
    <property type="evidence" value="ECO:0007669"/>
    <property type="project" value="UniProtKB-UniRule"/>
</dbReference>
<proteinExistence type="predicted"/>
<keyword evidence="9" id="KW-1133">Transmembrane helix</keyword>
<keyword evidence="6 7" id="KW-0067">ATP-binding</keyword>
<dbReference type="PROSITE" id="PS00108">
    <property type="entry name" value="PROTEIN_KINASE_ST"/>
    <property type="match status" value="1"/>
</dbReference>
<keyword evidence="9" id="KW-0472">Membrane</keyword>
<dbReference type="AlphaFoldDB" id="A0A7W9KRY5"/>
<evidence type="ECO:0000313" key="12">
    <source>
        <dbReference type="Proteomes" id="UP000585638"/>
    </source>
</evidence>
<keyword evidence="9" id="KW-0812">Transmembrane</keyword>
<evidence type="ECO:0000256" key="9">
    <source>
        <dbReference type="SAM" id="Phobius"/>
    </source>
</evidence>
<feature type="domain" description="Protein kinase" evidence="10">
    <location>
        <begin position="14"/>
        <end position="269"/>
    </location>
</feature>
<evidence type="ECO:0000256" key="5">
    <source>
        <dbReference type="ARBA" id="ARBA00022777"/>
    </source>
</evidence>
<dbReference type="InterPro" id="IPR008271">
    <property type="entry name" value="Ser/Thr_kinase_AS"/>
</dbReference>
<evidence type="ECO:0000313" key="11">
    <source>
        <dbReference type="EMBL" id="MBB5897522.1"/>
    </source>
</evidence>
<evidence type="ECO:0000256" key="1">
    <source>
        <dbReference type="ARBA" id="ARBA00012513"/>
    </source>
</evidence>
<dbReference type="SUPFAM" id="SSF56112">
    <property type="entry name" value="Protein kinase-like (PK-like)"/>
    <property type="match status" value="1"/>
</dbReference>
<gene>
    <name evidence="11" type="ORF">BJ998_008781</name>
</gene>
<evidence type="ECO:0000256" key="4">
    <source>
        <dbReference type="ARBA" id="ARBA00022741"/>
    </source>
</evidence>
<dbReference type="InterPro" id="IPR000719">
    <property type="entry name" value="Prot_kinase_dom"/>
</dbReference>
<keyword evidence="12" id="KW-1185">Reference proteome</keyword>
<keyword evidence="3" id="KW-0808">Transferase</keyword>
<feature type="compositionally biased region" description="Low complexity" evidence="8">
    <location>
        <begin position="338"/>
        <end position="378"/>
    </location>
</feature>
<dbReference type="PROSITE" id="PS00107">
    <property type="entry name" value="PROTEIN_KINASE_ATP"/>
    <property type="match status" value="1"/>
</dbReference>
<feature type="region of interest" description="Disordered" evidence="8">
    <location>
        <begin position="330"/>
        <end position="384"/>
    </location>
</feature>
<dbReference type="InterPro" id="IPR011009">
    <property type="entry name" value="Kinase-like_dom_sf"/>
</dbReference>
<dbReference type="EMBL" id="JACHIR010000003">
    <property type="protein sequence ID" value="MBB5897522.1"/>
    <property type="molecule type" value="Genomic_DNA"/>
</dbReference>
<evidence type="ECO:0000256" key="8">
    <source>
        <dbReference type="SAM" id="MobiDB-lite"/>
    </source>
</evidence>
<dbReference type="PANTHER" id="PTHR43289">
    <property type="entry name" value="MITOGEN-ACTIVATED PROTEIN KINASE KINASE KINASE 20-RELATED"/>
    <property type="match status" value="1"/>
</dbReference>
<protein>
    <recommendedName>
        <fullName evidence="1">non-specific serine/threonine protein kinase</fullName>
        <ecNumber evidence="1">2.7.11.1</ecNumber>
    </recommendedName>
</protein>
<keyword evidence="4 7" id="KW-0547">Nucleotide-binding</keyword>
<comment type="caution">
    <text evidence="11">The sequence shown here is derived from an EMBL/GenBank/DDBJ whole genome shotgun (WGS) entry which is preliminary data.</text>
</comment>
<dbReference type="SMART" id="SM00220">
    <property type="entry name" value="S_TKc"/>
    <property type="match status" value="1"/>
</dbReference>
<dbReference type="Pfam" id="PF00069">
    <property type="entry name" value="Pkinase"/>
    <property type="match status" value="1"/>
</dbReference>
<evidence type="ECO:0000256" key="3">
    <source>
        <dbReference type="ARBA" id="ARBA00022679"/>
    </source>
</evidence>
<dbReference type="RefSeq" id="WP_184869990.1">
    <property type="nucleotide sequence ID" value="NZ_BAAAWY010000104.1"/>
</dbReference>
<dbReference type="GO" id="GO:0004674">
    <property type="term" value="F:protein serine/threonine kinase activity"/>
    <property type="evidence" value="ECO:0007669"/>
    <property type="project" value="UniProtKB-KW"/>
</dbReference>
<keyword evidence="5 11" id="KW-0418">Kinase</keyword>
<accession>A0A7W9KRY5</accession>
<dbReference type="Gene3D" id="3.30.200.20">
    <property type="entry name" value="Phosphorylase Kinase, domain 1"/>
    <property type="match status" value="1"/>
</dbReference>
<dbReference type="Proteomes" id="UP000585638">
    <property type="component" value="Unassembled WGS sequence"/>
</dbReference>
<evidence type="ECO:0000259" key="10">
    <source>
        <dbReference type="PROSITE" id="PS50011"/>
    </source>
</evidence>
<sequence length="487" mass="51272">MAVATEGDLIAERYKLVRKVGSGAMGTVWQARDQLLRRDVAVKELLVRTGMTELETDEGRNRAMREARLAARLHHPNVISIYDVVEYEGRPCLIMEYLPSKSLADLIAEHGVLPVGTVARIGAQIASALAAAHTAGIVHRDVKPANVLLTGDNVAKLTDFGISRADGDATVTAAGLLAGTPAYLPPEVAQGEDATFASDVYSLGAMLYAAVEGQPPFGTNDNAVALLHRIATEEVPPPEHAVPLTATLVWMLRRDPKHRPEAKEVQDALGALAETMPAEMPAPAPVPVDEPTVVASPEPPDRRRFVAVALVVGAVVVAIAVVVYALNQPQPSVTAGGPSTSSTAASTTARTSTTTPAPTSTTPSATTTTTTTTTATSAAPPPPDVATQLTSAITDYYKLMPGNLTEGWRRLTAAYQQRTAGGFAGYQQFWGQIASVDLSNMSATPPGTVVVTISYHYKNGTNPVERTTFGLVQEDGIWKIASSVVGT</sequence>